<dbReference type="PANTHER" id="PTHR30290">
    <property type="entry name" value="PERIPLASMIC BINDING COMPONENT OF ABC TRANSPORTER"/>
    <property type="match status" value="1"/>
</dbReference>
<name>A0A2V4APY3_9PSEU</name>
<feature type="domain" description="Solute-binding protein family 5" evidence="5">
    <location>
        <begin position="79"/>
        <end position="415"/>
    </location>
</feature>
<dbReference type="PROSITE" id="PS51257">
    <property type="entry name" value="PROKAR_LIPOPROTEIN"/>
    <property type="match status" value="1"/>
</dbReference>
<dbReference type="Gene3D" id="3.10.105.10">
    <property type="entry name" value="Dipeptide-binding Protein, Domain 3"/>
    <property type="match status" value="1"/>
</dbReference>
<evidence type="ECO:0000256" key="4">
    <source>
        <dbReference type="ARBA" id="ARBA00022729"/>
    </source>
</evidence>
<dbReference type="RefSeq" id="WP_112283366.1">
    <property type="nucleotide sequence ID" value="NZ_MASW01000005.1"/>
</dbReference>
<evidence type="ECO:0000256" key="1">
    <source>
        <dbReference type="ARBA" id="ARBA00004196"/>
    </source>
</evidence>
<dbReference type="PIRSF" id="PIRSF002741">
    <property type="entry name" value="MppA"/>
    <property type="match status" value="1"/>
</dbReference>
<dbReference type="GO" id="GO:0043190">
    <property type="term" value="C:ATP-binding cassette (ABC) transporter complex"/>
    <property type="evidence" value="ECO:0007669"/>
    <property type="project" value="InterPro"/>
</dbReference>
<sequence length="526" mass="54679">MKSVLTIATAGALALTLAACGGSGGAQGGQNFVDGKTFTMVLGADPGNLDPHFSTLAVTMQVDRFLYDRLLHVDENGALVTGLAEQWESSTTEATFTLREGLSCADGSPLTPATVADNINFVGDPENAAALLGLYVPPGAKATADDAARTVTVTAPSPDPFLARNIGSLPIVCQQGLDNREVLKKGGAGTGMFTVTEAVAGDHYTLDRREDYAWGPGDWKADQPGLPDKVVLRVVPNETTAANLLASGEVNAGSVIGPDRRRLEAQQLLRRDIVAVLGELWFNQKPGLPTEQAEVRRALTQALDLTELANVITGGMGEPPSGLVATGMGPCEGTAPKLPGHDAQAAAAALDEAGWTPGQGGIRTKDGKRLSMTFYYPSKLGAPMQSAAELVQRAWRAVGVEVQLRGGPDTQVEQVVAAGQGTWHAAFLPLNVTLPTQLVPFLSGATPPGGNNFSFVDNPGYTAAVKRASQATGADGCDAWAEAERAVVENLDVVPFANSNRPLFGNGATFVLSEGSVAPSSIRMLG</sequence>
<evidence type="ECO:0000259" key="5">
    <source>
        <dbReference type="Pfam" id="PF00496"/>
    </source>
</evidence>
<dbReference type="PANTHER" id="PTHR30290:SF10">
    <property type="entry name" value="PERIPLASMIC OLIGOPEPTIDE-BINDING PROTEIN-RELATED"/>
    <property type="match status" value="1"/>
</dbReference>
<dbReference type="GO" id="GO:0042597">
    <property type="term" value="C:periplasmic space"/>
    <property type="evidence" value="ECO:0007669"/>
    <property type="project" value="UniProtKB-ARBA"/>
</dbReference>
<dbReference type="Gene3D" id="3.40.190.10">
    <property type="entry name" value="Periplasmic binding protein-like II"/>
    <property type="match status" value="1"/>
</dbReference>
<organism evidence="6 7">
    <name type="scientific">Prauserella muralis</name>
    <dbReference type="NCBI Taxonomy" id="588067"/>
    <lineage>
        <taxon>Bacteria</taxon>
        <taxon>Bacillati</taxon>
        <taxon>Actinomycetota</taxon>
        <taxon>Actinomycetes</taxon>
        <taxon>Pseudonocardiales</taxon>
        <taxon>Pseudonocardiaceae</taxon>
        <taxon>Prauserella</taxon>
    </lineage>
</organism>
<evidence type="ECO:0000256" key="2">
    <source>
        <dbReference type="ARBA" id="ARBA00005695"/>
    </source>
</evidence>
<reference evidence="6 7" key="1">
    <citation type="submission" date="2016-07" db="EMBL/GenBank/DDBJ databases">
        <title>Draft genome sequence of Prauserella muralis DSM 45305, isolated from a mould-covered wall in an indoor environment.</title>
        <authorList>
            <person name="Ruckert C."/>
            <person name="Albersmeier A."/>
            <person name="Jiang C.-L."/>
            <person name="Jiang Y."/>
            <person name="Kalinowski J."/>
            <person name="Schneider O."/>
            <person name="Winkler A."/>
            <person name="Zotchev S.B."/>
        </authorList>
    </citation>
    <scope>NUCLEOTIDE SEQUENCE [LARGE SCALE GENOMIC DNA]</scope>
    <source>
        <strain evidence="6 7">DSM 45305</strain>
    </source>
</reference>
<evidence type="ECO:0000313" key="6">
    <source>
        <dbReference type="EMBL" id="PXY22760.1"/>
    </source>
</evidence>
<dbReference type="GO" id="GO:0015833">
    <property type="term" value="P:peptide transport"/>
    <property type="evidence" value="ECO:0007669"/>
    <property type="project" value="TreeGrafter"/>
</dbReference>
<evidence type="ECO:0000256" key="3">
    <source>
        <dbReference type="ARBA" id="ARBA00022448"/>
    </source>
</evidence>
<comment type="similarity">
    <text evidence="2">Belongs to the bacterial solute-binding protein 5 family.</text>
</comment>
<dbReference type="GO" id="GO:0030313">
    <property type="term" value="C:cell envelope"/>
    <property type="evidence" value="ECO:0007669"/>
    <property type="project" value="UniProtKB-SubCell"/>
</dbReference>
<protein>
    <submittedName>
        <fullName evidence="6">Peptide ABC transporter substrate-binding protein</fullName>
    </submittedName>
</protein>
<comment type="subcellular location">
    <subcellularLocation>
        <location evidence="1">Cell envelope</location>
    </subcellularLocation>
</comment>
<dbReference type="SUPFAM" id="SSF53850">
    <property type="entry name" value="Periplasmic binding protein-like II"/>
    <property type="match status" value="1"/>
</dbReference>
<dbReference type="GO" id="GO:1904680">
    <property type="term" value="F:peptide transmembrane transporter activity"/>
    <property type="evidence" value="ECO:0007669"/>
    <property type="project" value="TreeGrafter"/>
</dbReference>
<gene>
    <name evidence="6" type="ORF">BAY60_23470</name>
</gene>
<dbReference type="InterPro" id="IPR030678">
    <property type="entry name" value="Peptide/Ni-bd"/>
</dbReference>
<dbReference type="OrthoDB" id="9046151at2"/>
<keyword evidence="7" id="KW-1185">Reference proteome</keyword>
<evidence type="ECO:0000313" key="7">
    <source>
        <dbReference type="Proteomes" id="UP000249915"/>
    </source>
</evidence>
<comment type="caution">
    <text evidence="6">The sequence shown here is derived from an EMBL/GenBank/DDBJ whole genome shotgun (WGS) entry which is preliminary data.</text>
</comment>
<dbReference type="InterPro" id="IPR039424">
    <property type="entry name" value="SBP_5"/>
</dbReference>
<accession>A0A2V4APY3</accession>
<dbReference type="EMBL" id="MASW01000005">
    <property type="protein sequence ID" value="PXY22760.1"/>
    <property type="molecule type" value="Genomic_DNA"/>
</dbReference>
<dbReference type="Pfam" id="PF00496">
    <property type="entry name" value="SBP_bac_5"/>
    <property type="match status" value="1"/>
</dbReference>
<dbReference type="CDD" id="cd00995">
    <property type="entry name" value="PBP2_NikA_DppA_OppA_like"/>
    <property type="match status" value="1"/>
</dbReference>
<dbReference type="Proteomes" id="UP000249915">
    <property type="component" value="Unassembled WGS sequence"/>
</dbReference>
<dbReference type="InterPro" id="IPR000914">
    <property type="entry name" value="SBP_5_dom"/>
</dbReference>
<keyword evidence="3" id="KW-0813">Transport</keyword>
<proteinExistence type="inferred from homology"/>
<dbReference type="AlphaFoldDB" id="A0A2V4APY3"/>
<keyword evidence="4" id="KW-0732">Signal</keyword>